<dbReference type="SUPFAM" id="SSF82693">
    <property type="entry name" value="Multidrug efflux transporter AcrB pore domain, PN1, PN2, PC1 and PC2 subdomains"/>
    <property type="match status" value="2"/>
</dbReference>
<dbReference type="Gene3D" id="1.20.1640.10">
    <property type="entry name" value="Multidrug efflux transporter AcrB transmembrane domain"/>
    <property type="match status" value="1"/>
</dbReference>
<dbReference type="PANTHER" id="PTHR32063:SF0">
    <property type="entry name" value="SWARMING MOTILITY PROTEIN SWRC"/>
    <property type="match status" value="1"/>
</dbReference>
<dbReference type="Proteomes" id="UP001324993">
    <property type="component" value="Chromosome"/>
</dbReference>
<dbReference type="Gene3D" id="3.30.70.1320">
    <property type="entry name" value="Multidrug efflux transporter AcrB pore domain like"/>
    <property type="match status" value="1"/>
</dbReference>
<dbReference type="PRINTS" id="PR00702">
    <property type="entry name" value="ACRIFLAVINRP"/>
</dbReference>
<gene>
    <name evidence="2" type="ORF">SH580_21615</name>
</gene>
<dbReference type="InterPro" id="IPR027463">
    <property type="entry name" value="AcrB_DN_DC_subdom"/>
</dbReference>
<dbReference type="EMBL" id="CP138858">
    <property type="protein sequence ID" value="WPJ96016.1"/>
    <property type="molecule type" value="Genomic_DNA"/>
</dbReference>
<reference evidence="2 3" key="1">
    <citation type="submission" date="2023-11" db="EMBL/GenBank/DDBJ databases">
        <title>Coraliomargarita sp. nov., isolated from marine algae.</title>
        <authorList>
            <person name="Lee J.K."/>
            <person name="Baek J.H."/>
            <person name="Kim J.M."/>
            <person name="Choi D.G."/>
            <person name="Jeon C.O."/>
        </authorList>
    </citation>
    <scope>NUCLEOTIDE SEQUENCE [LARGE SCALE GENOMIC DNA]</scope>
    <source>
        <strain evidence="2 3">J2-16</strain>
    </source>
</reference>
<dbReference type="RefSeq" id="WP_319832883.1">
    <property type="nucleotide sequence ID" value="NZ_CP138858.1"/>
</dbReference>
<keyword evidence="1" id="KW-0472">Membrane</keyword>
<dbReference type="PANTHER" id="PTHR32063">
    <property type="match status" value="1"/>
</dbReference>
<accession>A0ABZ0RKQ8</accession>
<dbReference type="SUPFAM" id="SSF82714">
    <property type="entry name" value="Multidrug efflux transporter AcrB TolC docking domain, DN and DC subdomains"/>
    <property type="match status" value="1"/>
</dbReference>
<protein>
    <submittedName>
        <fullName evidence="2">Efflux RND transporter permease subunit</fullName>
    </submittedName>
</protein>
<dbReference type="Gene3D" id="3.30.70.1430">
    <property type="entry name" value="Multidrug efflux transporter AcrB pore domain"/>
    <property type="match status" value="1"/>
</dbReference>
<name>A0ABZ0RKQ8_9BACT</name>
<keyword evidence="1" id="KW-1133">Transmembrane helix</keyword>
<feature type="transmembrane region" description="Helical" evidence="1">
    <location>
        <begin position="383"/>
        <end position="408"/>
    </location>
</feature>
<keyword evidence="3" id="KW-1185">Reference proteome</keyword>
<evidence type="ECO:0000313" key="2">
    <source>
        <dbReference type="EMBL" id="WPJ96016.1"/>
    </source>
</evidence>
<sequence length="459" mass="50449">MNLPRLSVRRPIFTTMVALILIVLGGVSLSRIQIDLLPSIELPTASVRTEYEGASPEVIERLITQIIEEIVATVPGVEEITSTSEEGRSNVEVTFVWGTDLDAAAIDLRATIEDEISELPDDIVRPRISKFSINSFPVVLIGVSSPLDPVELTQLIEDRIRHRFTQIPGVAQVDFWGGFPREVRVELYPEKINALGLSLNEILSTLRDANLDLPAGQIQEGRYEVTLRAPAQFESVEQIRDTVLTVRGGAAVKVGDVADVRDTYEKLTRMIRVNGERGVRIAIRKQSAANTVEVSRQILEEIERINEEFPQIHVVPVINQGNFIERSIENVARSVLYGGGLAVLILLFFLRNIRSTLVIAVSIPISIIATFSLVYFGGLTINLMTLGGLALGVGMMVDSSIVVLENIFRQRDELKKNRVDAAAEGAWEVAPAIVASTITTLVIFLPIVFVQGVFGAIIP</sequence>
<proteinExistence type="predicted"/>
<dbReference type="InterPro" id="IPR001036">
    <property type="entry name" value="Acrflvin-R"/>
</dbReference>
<dbReference type="Gene3D" id="3.30.2090.10">
    <property type="entry name" value="Multidrug efflux transporter AcrB TolC docking domain, DN and DC subdomains"/>
    <property type="match status" value="1"/>
</dbReference>
<evidence type="ECO:0000313" key="3">
    <source>
        <dbReference type="Proteomes" id="UP001324993"/>
    </source>
</evidence>
<organism evidence="2 3">
    <name type="scientific">Coraliomargarita algicola</name>
    <dbReference type="NCBI Taxonomy" id="3092156"/>
    <lineage>
        <taxon>Bacteria</taxon>
        <taxon>Pseudomonadati</taxon>
        <taxon>Verrucomicrobiota</taxon>
        <taxon>Opitutia</taxon>
        <taxon>Puniceicoccales</taxon>
        <taxon>Coraliomargaritaceae</taxon>
        <taxon>Coraliomargarita</taxon>
    </lineage>
</organism>
<evidence type="ECO:0000256" key="1">
    <source>
        <dbReference type="SAM" id="Phobius"/>
    </source>
</evidence>
<dbReference type="Pfam" id="PF00873">
    <property type="entry name" value="ACR_tran"/>
    <property type="match status" value="1"/>
</dbReference>
<feature type="transmembrane region" description="Helical" evidence="1">
    <location>
        <begin position="12"/>
        <end position="32"/>
    </location>
</feature>
<feature type="transmembrane region" description="Helical" evidence="1">
    <location>
        <begin position="331"/>
        <end position="350"/>
    </location>
</feature>
<dbReference type="SUPFAM" id="SSF82866">
    <property type="entry name" value="Multidrug efflux transporter AcrB transmembrane domain"/>
    <property type="match status" value="1"/>
</dbReference>
<feature type="transmembrane region" description="Helical" evidence="1">
    <location>
        <begin position="357"/>
        <end position="377"/>
    </location>
</feature>
<keyword evidence="1" id="KW-0812">Transmembrane</keyword>
<feature type="transmembrane region" description="Helical" evidence="1">
    <location>
        <begin position="429"/>
        <end position="458"/>
    </location>
</feature>